<accession>A0ABN8BE57</accession>
<name>A0ABN8BE57_CHISP</name>
<feature type="domain" description="EF-hand" evidence="4">
    <location>
        <begin position="111"/>
        <end position="146"/>
    </location>
</feature>
<sequence length="309" mass="34774">MSAISLQEEELMQKSARAMQNATDPLEKLRLLCLSRGACGIMRLGRFLRKIDVDDSNQLHKEEFVEKLKESGLELDEKEAEDLFMMFDTDNSGTMSLDEFIRQIRPPMSESRRSIVEQAFRKLDKLNDGHITIDEIRGVYSVNASPSKIATSGPYKALIETLIKFKINKQNSLSFSFGIEYDNDTLLKSLGLESRARIDTIDGVKVLSILARAPQYQGECSEDLFSLIPPSPSLQRTTRAALRCHRLTAAHNSNAYNEICTHFFVALSVNGMLRLSVHVFPTSYNLGFFKRGVKKQHAEQQAGDGWCGS</sequence>
<dbReference type="SUPFAM" id="SSF47473">
    <property type="entry name" value="EF-hand"/>
    <property type="match status" value="1"/>
</dbReference>
<dbReference type="InterPro" id="IPR011992">
    <property type="entry name" value="EF-hand-dom_pair"/>
</dbReference>
<protein>
    <recommendedName>
        <fullName evidence="4">EF-hand domain-containing protein</fullName>
    </recommendedName>
</protein>
<evidence type="ECO:0000256" key="3">
    <source>
        <dbReference type="ARBA" id="ARBA00022837"/>
    </source>
</evidence>
<dbReference type="PROSITE" id="PS00018">
    <property type="entry name" value="EF_HAND_1"/>
    <property type="match status" value="1"/>
</dbReference>
<dbReference type="InterPro" id="IPR051581">
    <property type="entry name" value="Ca-bind"/>
</dbReference>
<organism evidence="5 6">
    <name type="scientific">Chilo suppressalis</name>
    <name type="common">Asiatic rice borer moth</name>
    <dbReference type="NCBI Taxonomy" id="168631"/>
    <lineage>
        <taxon>Eukaryota</taxon>
        <taxon>Metazoa</taxon>
        <taxon>Ecdysozoa</taxon>
        <taxon>Arthropoda</taxon>
        <taxon>Hexapoda</taxon>
        <taxon>Insecta</taxon>
        <taxon>Pterygota</taxon>
        <taxon>Neoptera</taxon>
        <taxon>Endopterygota</taxon>
        <taxon>Lepidoptera</taxon>
        <taxon>Glossata</taxon>
        <taxon>Ditrysia</taxon>
        <taxon>Pyraloidea</taxon>
        <taxon>Crambidae</taxon>
        <taxon>Crambinae</taxon>
        <taxon>Chilo</taxon>
    </lineage>
</organism>
<dbReference type="PANTHER" id="PTHR34524">
    <property type="entry name" value="CALCYPHOSIN"/>
    <property type="match status" value="1"/>
</dbReference>
<dbReference type="Gene3D" id="1.10.238.10">
    <property type="entry name" value="EF-hand"/>
    <property type="match status" value="2"/>
</dbReference>
<reference evidence="5" key="1">
    <citation type="submission" date="2021-12" db="EMBL/GenBank/DDBJ databases">
        <authorList>
            <person name="King R."/>
        </authorList>
    </citation>
    <scope>NUCLEOTIDE SEQUENCE</scope>
</reference>
<keyword evidence="2" id="KW-0677">Repeat</keyword>
<dbReference type="PROSITE" id="PS50222">
    <property type="entry name" value="EF_HAND_2"/>
    <property type="match status" value="3"/>
</dbReference>
<gene>
    <name evidence="5" type="ORF">CHILSU_LOCUS11296</name>
</gene>
<proteinExistence type="predicted"/>
<dbReference type="CDD" id="cd00051">
    <property type="entry name" value="EFh"/>
    <property type="match status" value="2"/>
</dbReference>
<keyword evidence="3" id="KW-0106">Calcium</keyword>
<evidence type="ECO:0000313" key="5">
    <source>
        <dbReference type="EMBL" id="CAH0407894.1"/>
    </source>
</evidence>
<dbReference type="InterPro" id="IPR002048">
    <property type="entry name" value="EF_hand_dom"/>
</dbReference>
<keyword evidence="1" id="KW-0479">Metal-binding</keyword>
<dbReference type="Pfam" id="PF13499">
    <property type="entry name" value="EF-hand_7"/>
    <property type="match status" value="1"/>
</dbReference>
<keyword evidence="6" id="KW-1185">Reference proteome</keyword>
<dbReference type="Proteomes" id="UP001153292">
    <property type="component" value="Chromosome 9"/>
</dbReference>
<dbReference type="PANTHER" id="PTHR34524:SF6">
    <property type="entry name" value="CALCYPHOSINE LIKE"/>
    <property type="match status" value="1"/>
</dbReference>
<dbReference type="InterPro" id="IPR018247">
    <property type="entry name" value="EF_Hand_1_Ca_BS"/>
</dbReference>
<feature type="domain" description="EF-hand" evidence="4">
    <location>
        <begin position="75"/>
        <end position="110"/>
    </location>
</feature>
<evidence type="ECO:0000259" key="4">
    <source>
        <dbReference type="PROSITE" id="PS50222"/>
    </source>
</evidence>
<evidence type="ECO:0000256" key="1">
    <source>
        <dbReference type="ARBA" id="ARBA00022723"/>
    </source>
</evidence>
<evidence type="ECO:0000313" key="6">
    <source>
        <dbReference type="Proteomes" id="UP001153292"/>
    </source>
</evidence>
<dbReference type="SMART" id="SM00054">
    <property type="entry name" value="EFh"/>
    <property type="match status" value="3"/>
</dbReference>
<evidence type="ECO:0000256" key="2">
    <source>
        <dbReference type="ARBA" id="ARBA00022737"/>
    </source>
</evidence>
<feature type="domain" description="EF-hand" evidence="4">
    <location>
        <begin position="39"/>
        <end position="74"/>
    </location>
</feature>
<dbReference type="EMBL" id="OU963902">
    <property type="protein sequence ID" value="CAH0407894.1"/>
    <property type="molecule type" value="Genomic_DNA"/>
</dbReference>